<keyword evidence="2" id="KW-1185">Reference proteome</keyword>
<gene>
    <name evidence="1" type="ORF">NS334_07475</name>
</gene>
<organism evidence="1 2">
    <name type="scientific">Sphingomonas endophytica</name>
    <dbReference type="NCBI Taxonomy" id="869719"/>
    <lineage>
        <taxon>Bacteria</taxon>
        <taxon>Pseudomonadati</taxon>
        <taxon>Pseudomonadota</taxon>
        <taxon>Alphaproteobacteria</taxon>
        <taxon>Sphingomonadales</taxon>
        <taxon>Sphingomonadaceae</taxon>
        <taxon>Sphingomonas</taxon>
    </lineage>
</organism>
<keyword evidence="1" id="KW-0547">Nucleotide-binding</keyword>
<dbReference type="Pfam" id="PF13589">
    <property type="entry name" value="HATPase_c_3"/>
    <property type="match status" value="1"/>
</dbReference>
<proteinExistence type="predicted"/>
<dbReference type="EMBL" id="LDTB01000019">
    <property type="protein sequence ID" value="KTT73561.1"/>
    <property type="molecule type" value="Genomic_DNA"/>
</dbReference>
<dbReference type="AlphaFoldDB" id="A0A147I4X4"/>
<evidence type="ECO:0000313" key="2">
    <source>
        <dbReference type="Proteomes" id="UP000074310"/>
    </source>
</evidence>
<dbReference type="OrthoDB" id="9816482at2"/>
<dbReference type="InterPro" id="IPR036890">
    <property type="entry name" value="HATPase_C_sf"/>
</dbReference>
<accession>A0A147I4X4</accession>
<evidence type="ECO:0000313" key="1">
    <source>
        <dbReference type="EMBL" id="KTT73561.1"/>
    </source>
</evidence>
<dbReference type="RefSeq" id="WP_058755349.1">
    <property type="nucleotide sequence ID" value="NZ_LDTB01000019.1"/>
</dbReference>
<comment type="caution">
    <text evidence="1">The sequence shown here is derived from an EMBL/GenBank/DDBJ whole genome shotgun (WGS) entry which is preliminary data.</text>
</comment>
<keyword evidence="1" id="KW-0067">ATP-binding</keyword>
<dbReference type="GO" id="GO:0005524">
    <property type="term" value="F:ATP binding"/>
    <property type="evidence" value="ECO:0007669"/>
    <property type="project" value="UniProtKB-KW"/>
</dbReference>
<name>A0A147I4X4_9SPHN</name>
<sequence length="728" mass="81693">MQRLFQHRVRPISQPPSEQLSFRPRARLLQLLGDQLIGTPRLAVFELVKNAYDADAEEVKVVIDGIATGSPSITVTDDGDGMSPDTVRDIWLVPAHDHKEIQRRAMRRTRLNRLPLGEKGVGRFAVHKLGDHIELVTRAAGEQEVVVVIDWSALIAKPFLSDATVEVVTRDPEVFKGQATGTRITMTELRDRKWTRGDVRRLQRQITSISSPFATRSDRFEATLSVPEHEDWVAGVPDVEALLARAPWKFSFTFENGRLSYQYDFRGVTGIKLAARHVEKTDQLLQIVPERDDDTPGGARGPRQVTADAALATGIGPVTGTFYVYDRDQAILKKLGDSQLVTGFLDENGGVRVYRDGIRVYNYGEPGDDWLGLDLRRVNTPTRNISRNIVVGALDLKLESSDGLTEKTNREGFVENDAYRRFRQIVLGALALLETERKIDKDNIRVLVDTGRDPETDRIRRPLAELRAAASRHKLSAEMDPLINRVERDYEEMRETMLRAGLSGMNLAVVFHEIEQGVRVLYDAIEAGGNPGAIQTQAKELVRILDGFTELLRKGDRKPHSLKNLVRRVRDINRIRFRTHGVRLAAPMLEEDAPDLEPSFAFSLALGALNNLLDNAFYWMRFRWPEDDGPPPDRSPRAVWMGISHDIAEGPAIVIADTGPGLQDDPERLTRPFFSRRPDGMGVGLYYANMVMELNGGRLAFPDREDAGVPEEFDGAVIALVFAKPKRN</sequence>
<protein>
    <submittedName>
        <fullName evidence="1">ATP-binding protein</fullName>
    </submittedName>
</protein>
<dbReference type="Proteomes" id="UP000074310">
    <property type="component" value="Unassembled WGS sequence"/>
</dbReference>
<reference evidence="1 2" key="1">
    <citation type="journal article" date="2016" name="Front. Microbiol.">
        <title>Genomic Resource of Rice Seed Associated Bacteria.</title>
        <authorList>
            <person name="Midha S."/>
            <person name="Bansal K."/>
            <person name="Sharma S."/>
            <person name="Kumar N."/>
            <person name="Patil P.P."/>
            <person name="Chaudhry V."/>
            <person name="Patil P.B."/>
        </authorList>
    </citation>
    <scope>NUCLEOTIDE SEQUENCE [LARGE SCALE GENOMIC DNA]</scope>
    <source>
        <strain evidence="1 2">NS334</strain>
    </source>
</reference>
<dbReference type="PATRIC" id="fig|869719.3.peg.1046"/>
<dbReference type="SUPFAM" id="SSF55874">
    <property type="entry name" value="ATPase domain of HSP90 chaperone/DNA topoisomerase II/histidine kinase"/>
    <property type="match status" value="2"/>
</dbReference>
<dbReference type="Gene3D" id="3.30.565.10">
    <property type="entry name" value="Histidine kinase-like ATPase, C-terminal domain"/>
    <property type="match status" value="2"/>
</dbReference>